<keyword evidence="3 5" id="KW-0175">Coiled coil</keyword>
<sequence>LCVPKVRTKHGESAFSFCAPYIWNKLPENIRSAESLNFMDQIWSSCLNPFHGLCKAIEREEELEKHLSALAEREHGQLGQRITRMKNDHRALAERKNVIENQSFKARQKLEEFRNQMEWDQQTMEAFLEESKCKDENTMALIKYAQQDEQRIKSLTLAIEKKTLEANAKLKAFETETTETKSAQVALDKTTENLQQAHQEMQQLIHQWENTIKQMKQRDAEMQQCALQLAEAKQRIREKNSVVTEKKNLLDTQKNNNKETERKISASNRQAAKLRQELKEQEKNCSRIQDEVRLEARAYNAALEDKLKAVTQTALSEEEKATQMEHFLQDEEQAIKDLDLQLAQCREKLLHGKQHLQALKVKEKDDVSQISRNKTTISNLKSQFKKQEKELMKQQLTINEQNCVIFGLDRKLARLQGDVNTDEKQMLDMKIAELTTALEEKKKTASILYSTLKDSEDDIRNFRKELEKSEAEKKYLNDKVEELRLLCSCSEKELKTRIVRKQDKMVEHNIMKMEVKRVRDLLYDKTDSVLSLEKRKLEMQKVLKEREEEVKEKKEMMNQHMKMIEQERQRLSAEMSEKLSKIDMMKKRFEILSMSMAPPEGEEEKSQAYYIIKVRQTRLMRTSSHVFLCSTPVHTRTSALCFSSGGSRERGA</sequence>
<comment type="function">
    <text evidence="4">Required for assembly of dynein regulatory complex (DRC) and inner dynein arm (IDA) complexes, which are responsible for ciliary beat regulation, thereby playing a central role in motility in cilia and flagella. Probably acts together with CCDC40 to form a molecular ruler that determines the 96 nanometer (nm) repeat length and arrangements of components in cilia and flagella. Not required for outer dynein arm complexes assembly.</text>
</comment>
<evidence type="ECO:0000256" key="2">
    <source>
        <dbReference type="ARBA" id="ARBA00016725"/>
    </source>
</evidence>
<dbReference type="GO" id="GO:0005930">
    <property type="term" value="C:axoneme"/>
    <property type="evidence" value="ECO:0007669"/>
    <property type="project" value="InterPro"/>
</dbReference>
<feature type="coiled-coil region" evidence="5">
    <location>
        <begin position="529"/>
        <end position="588"/>
    </location>
</feature>
<comment type="similarity">
    <text evidence="1">Belongs to the CCDC39 family.</text>
</comment>
<dbReference type="Proteomes" id="UP000472271">
    <property type="component" value="Chromosome 17"/>
</dbReference>
<feature type="coiled-coil region" evidence="5">
    <location>
        <begin position="145"/>
        <end position="348"/>
    </location>
</feature>
<evidence type="ECO:0000256" key="5">
    <source>
        <dbReference type="SAM" id="Coils"/>
    </source>
</evidence>
<name>A0A673AF34_9TELE</name>
<feature type="coiled-coil region" evidence="5">
    <location>
        <begin position="424"/>
        <end position="486"/>
    </location>
</feature>
<dbReference type="GO" id="GO:0036159">
    <property type="term" value="P:inner dynein arm assembly"/>
    <property type="evidence" value="ECO:0007669"/>
    <property type="project" value="InterPro"/>
</dbReference>
<reference evidence="6" key="1">
    <citation type="submission" date="2019-06" db="EMBL/GenBank/DDBJ databases">
        <authorList>
            <consortium name="Wellcome Sanger Institute Data Sharing"/>
        </authorList>
    </citation>
    <scope>NUCLEOTIDE SEQUENCE [LARGE SCALE GENOMIC DNA]</scope>
</reference>
<dbReference type="Pfam" id="PF24161">
    <property type="entry name" value="CCDC39"/>
    <property type="match status" value="2"/>
</dbReference>
<evidence type="ECO:0000256" key="1">
    <source>
        <dbReference type="ARBA" id="ARBA00005805"/>
    </source>
</evidence>
<dbReference type="Ensembl" id="ENSSORT00005028658.1">
    <property type="protein sequence ID" value="ENSSORP00005027861.1"/>
    <property type="gene ID" value="ENSSORG00005013338.1"/>
</dbReference>
<dbReference type="GO" id="GO:0005576">
    <property type="term" value="C:extracellular region"/>
    <property type="evidence" value="ECO:0007669"/>
    <property type="project" value="GOC"/>
</dbReference>
<proteinExistence type="inferred from homology"/>
<protein>
    <recommendedName>
        <fullName evidence="2">Coiled-coil domain-containing protein 39</fullName>
    </recommendedName>
</protein>
<dbReference type="PANTHER" id="PTHR18962:SF0">
    <property type="entry name" value="COILED-COIL DOMAIN-CONTAINING PROTEIN 39"/>
    <property type="match status" value="1"/>
</dbReference>
<organism evidence="6 7">
    <name type="scientific">Sphaeramia orbicularis</name>
    <name type="common">orbiculate cardinalfish</name>
    <dbReference type="NCBI Taxonomy" id="375764"/>
    <lineage>
        <taxon>Eukaryota</taxon>
        <taxon>Metazoa</taxon>
        <taxon>Chordata</taxon>
        <taxon>Craniata</taxon>
        <taxon>Vertebrata</taxon>
        <taxon>Euteleostomi</taxon>
        <taxon>Actinopterygii</taxon>
        <taxon>Neopterygii</taxon>
        <taxon>Teleostei</taxon>
        <taxon>Neoteleostei</taxon>
        <taxon>Acanthomorphata</taxon>
        <taxon>Gobiaria</taxon>
        <taxon>Kurtiformes</taxon>
        <taxon>Apogonoidei</taxon>
        <taxon>Apogonidae</taxon>
        <taxon>Apogoninae</taxon>
        <taxon>Sphaeramia</taxon>
    </lineage>
</organism>
<feature type="coiled-coil region" evidence="5">
    <location>
        <begin position="82"/>
        <end position="116"/>
    </location>
</feature>
<accession>A0A673AF34</accession>
<keyword evidence="7" id="KW-1185">Reference proteome</keyword>
<evidence type="ECO:0000313" key="6">
    <source>
        <dbReference type="Ensembl" id="ENSSORP00005027861.1"/>
    </source>
</evidence>
<evidence type="ECO:0000313" key="7">
    <source>
        <dbReference type="Proteomes" id="UP000472271"/>
    </source>
</evidence>
<dbReference type="AlphaFoldDB" id="A0A673AF34"/>
<dbReference type="PANTHER" id="PTHR18962">
    <property type="entry name" value="COILED-COIL DOMAIN-CONTAINING PROTEIN 39"/>
    <property type="match status" value="1"/>
</dbReference>
<dbReference type="GO" id="GO:0060285">
    <property type="term" value="P:cilium-dependent cell motility"/>
    <property type="evidence" value="ECO:0007669"/>
    <property type="project" value="TreeGrafter"/>
</dbReference>
<reference evidence="6" key="3">
    <citation type="submission" date="2025-09" db="UniProtKB">
        <authorList>
            <consortium name="Ensembl"/>
        </authorList>
    </citation>
    <scope>IDENTIFICATION</scope>
</reference>
<evidence type="ECO:0000256" key="3">
    <source>
        <dbReference type="ARBA" id="ARBA00023054"/>
    </source>
</evidence>
<dbReference type="GO" id="GO:0060287">
    <property type="term" value="P:epithelial cilium movement involved in determination of left/right asymmetry"/>
    <property type="evidence" value="ECO:0007669"/>
    <property type="project" value="TreeGrafter"/>
</dbReference>
<reference evidence="6" key="2">
    <citation type="submission" date="2025-08" db="UniProtKB">
        <authorList>
            <consortium name="Ensembl"/>
        </authorList>
    </citation>
    <scope>IDENTIFICATION</scope>
</reference>
<dbReference type="InterPro" id="IPR033290">
    <property type="entry name" value="CCDC39"/>
</dbReference>
<evidence type="ECO:0000256" key="4">
    <source>
        <dbReference type="ARBA" id="ARBA00045182"/>
    </source>
</evidence>